<evidence type="ECO:0000256" key="1">
    <source>
        <dbReference type="SAM" id="Phobius"/>
    </source>
</evidence>
<feature type="transmembrane region" description="Helical" evidence="1">
    <location>
        <begin position="277"/>
        <end position="298"/>
    </location>
</feature>
<feature type="transmembrane region" description="Helical" evidence="1">
    <location>
        <begin position="310"/>
        <end position="332"/>
    </location>
</feature>
<name>A0A328PIJ8_9EURY</name>
<feature type="transmembrane region" description="Helical" evidence="1">
    <location>
        <begin position="43"/>
        <end position="63"/>
    </location>
</feature>
<dbReference type="InterPro" id="IPR002823">
    <property type="entry name" value="DUF112_TM"/>
</dbReference>
<dbReference type="PANTHER" id="PTHR42204">
    <property type="entry name" value="INTEGRAL MEMBRANE PROTEIN"/>
    <property type="match status" value="1"/>
</dbReference>
<dbReference type="RefSeq" id="WP_112093933.1">
    <property type="nucleotide sequence ID" value="NZ_QLOE01000004.1"/>
</dbReference>
<feature type="transmembrane region" description="Helical" evidence="1">
    <location>
        <begin position="156"/>
        <end position="174"/>
    </location>
</feature>
<feature type="transmembrane region" description="Helical" evidence="1">
    <location>
        <begin position="180"/>
        <end position="201"/>
    </location>
</feature>
<dbReference type="PANTHER" id="PTHR42204:SF1">
    <property type="entry name" value="INTEGRAL MEMBRANE PROTEIN"/>
    <property type="match status" value="1"/>
</dbReference>
<keyword evidence="1" id="KW-0812">Transmembrane</keyword>
<reference evidence="3 4" key="1">
    <citation type="submission" date="2018-06" db="EMBL/GenBank/DDBJ databases">
        <title>Draft genome sequence of hyperthermophilic methanogen Methanothermobacter tenebrarum sp. MCM-B 1447.</title>
        <authorList>
            <person name="Pore S.D."/>
            <person name="Dagar S."/>
            <person name="Dhakephalkar P.K."/>
        </authorList>
    </citation>
    <scope>NUCLEOTIDE SEQUENCE [LARGE SCALE GENOMIC DNA]</scope>
    <source>
        <strain evidence="3 4">MCM B 1447</strain>
    </source>
</reference>
<keyword evidence="1" id="KW-0472">Membrane</keyword>
<comment type="caution">
    <text evidence="3">The sequence shown here is derived from an EMBL/GenBank/DDBJ whole genome shotgun (WGS) entry which is preliminary data.</text>
</comment>
<evidence type="ECO:0000259" key="2">
    <source>
        <dbReference type="Pfam" id="PF01970"/>
    </source>
</evidence>
<evidence type="ECO:0000313" key="3">
    <source>
        <dbReference type="EMBL" id="RAO79244.1"/>
    </source>
</evidence>
<dbReference type="Proteomes" id="UP000249782">
    <property type="component" value="Unassembled WGS sequence"/>
</dbReference>
<dbReference type="OrthoDB" id="53365at2157"/>
<feature type="transmembrane region" description="Helical" evidence="1">
    <location>
        <begin position="129"/>
        <end position="149"/>
    </location>
</feature>
<proteinExistence type="predicted"/>
<gene>
    <name evidence="3" type="ORF">DPC56_04235</name>
</gene>
<keyword evidence="1" id="KW-1133">Transmembrane helix</keyword>
<feature type="transmembrane region" description="Helical" evidence="1">
    <location>
        <begin position="222"/>
        <end position="242"/>
    </location>
</feature>
<feature type="transmembrane region" description="Helical" evidence="1">
    <location>
        <begin position="347"/>
        <end position="365"/>
    </location>
</feature>
<protein>
    <recommendedName>
        <fullName evidence="2">DUF112 domain-containing protein</fullName>
    </recommendedName>
</protein>
<feature type="transmembrane region" description="Helical" evidence="1">
    <location>
        <begin position="97"/>
        <end position="123"/>
    </location>
</feature>
<sequence>MFDLILTCILGILCGTITGIIPGIHVNTVGAFTFAASSILFKFFSPESLAVFLLSMSITHALLEFIPSMLVGVPDEATALSVLPGHRMILEGQGKRAIRLIAIGGLGGILFTILSIPLFLVFLPPAHEFLKPYIGLLLLIMSIYLIISLNRNLEAIAWSSIIFILSGIMGWIILNTPLSPNISLLSTFSGLFGVSTLLYSLGEGSILPRQLTVNEIRIDTRLLRGIFGGGIAGALLGFLPGFGPAQGSILAQEISGGDDGHVENLLTSLSALNTSDALFSLMTIYLIGNARSGIAVYISKIMENFGLNHLIFFSFVSIISAAASFILCIKIGDFLIDHIQYMDYNRLSRLLVYFISLLVIIFSILENAPLHFILLAYITSIALGLIPHYVGISKSHLMGVLIIPALAIYL</sequence>
<evidence type="ECO:0000313" key="4">
    <source>
        <dbReference type="Proteomes" id="UP000249782"/>
    </source>
</evidence>
<feature type="transmembrane region" description="Helical" evidence="1">
    <location>
        <begin position="372"/>
        <end position="390"/>
    </location>
</feature>
<organism evidence="3 4">
    <name type="scientific">Methanothermobacter tenebrarum</name>
    <dbReference type="NCBI Taxonomy" id="680118"/>
    <lineage>
        <taxon>Archaea</taxon>
        <taxon>Methanobacteriati</taxon>
        <taxon>Methanobacteriota</taxon>
        <taxon>Methanomada group</taxon>
        <taxon>Methanobacteria</taxon>
        <taxon>Methanobacteriales</taxon>
        <taxon>Methanobacteriaceae</taxon>
        <taxon>Methanothermobacter</taxon>
    </lineage>
</organism>
<dbReference type="AlphaFoldDB" id="A0A328PIJ8"/>
<dbReference type="Pfam" id="PF01970">
    <property type="entry name" value="TctA"/>
    <property type="match status" value="1"/>
</dbReference>
<keyword evidence="4" id="KW-1185">Reference proteome</keyword>
<accession>A0A328PIJ8</accession>
<dbReference type="EMBL" id="QLOE01000004">
    <property type="protein sequence ID" value="RAO79244.1"/>
    <property type="molecule type" value="Genomic_DNA"/>
</dbReference>
<feature type="domain" description="DUF112" evidence="2">
    <location>
        <begin position="5"/>
        <end position="398"/>
    </location>
</feature>